<gene>
    <name evidence="2" type="ORF">SCHPADRAFT_617529</name>
</gene>
<feature type="compositionally biased region" description="Polar residues" evidence="1">
    <location>
        <begin position="96"/>
        <end position="108"/>
    </location>
</feature>
<feature type="region of interest" description="Disordered" evidence="1">
    <location>
        <begin position="60"/>
        <end position="108"/>
    </location>
</feature>
<name>A0A0H2R8K5_9AGAM</name>
<evidence type="ECO:0000256" key="1">
    <source>
        <dbReference type="SAM" id="MobiDB-lite"/>
    </source>
</evidence>
<reference evidence="2 3" key="1">
    <citation type="submission" date="2015-04" db="EMBL/GenBank/DDBJ databases">
        <title>Complete genome sequence of Schizopora paradoxa KUC8140, a cosmopolitan wood degrader in East Asia.</title>
        <authorList>
            <consortium name="DOE Joint Genome Institute"/>
            <person name="Min B."/>
            <person name="Park H."/>
            <person name="Jang Y."/>
            <person name="Kim J.-J."/>
            <person name="Kim K.H."/>
            <person name="Pangilinan J."/>
            <person name="Lipzen A."/>
            <person name="Riley R."/>
            <person name="Grigoriev I.V."/>
            <person name="Spatafora J.W."/>
            <person name="Choi I.-G."/>
        </authorList>
    </citation>
    <scope>NUCLEOTIDE SEQUENCE [LARGE SCALE GENOMIC DNA]</scope>
    <source>
        <strain evidence="2 3">KUC8140</strain>
    </source>
</reference>
<dbReference type="AlphaFoldDB" id="A0A0H2R8K5"/>
<feature type="compositionally biased region" description="Low complexity" evidence="1">
    <location>
        <begin position="60"/>
        <end position="75"/>
    </location>
</feature>
<evidence type="ECO:0000313" key="2">
    <source>
        <dbReference type="EMBL" id="KLO08200.1"/>
    </source>
</evidence>
<sequence>MTGLSILETELASSFTRAQRTTTTLTSHHHRHPLGRSLLIARSPARHLLAPSPRANSIFNSSLSSSSTQTSNPCTCMSPSPPFSQSRSRGPESLGSGVQTGPTLMSRPFGTSNRVVDVHDESFFFSLLHPPPSSLHARTRVHCSPSRQPNQQTVSRRLAREGEGKEGLLERDGRRIVKSELEVR</sequence>
<organism evidence="2 3">
    <name type="scientific">Schizopora paradoxa</name>
    <dbReference type="NCBI Taxonomy" id="27342"/>
    <lineage>
        <taxon>Eukaryota</taxon>
        <taxon>Fungi</taxon>
        <taxon>Dikarya</taxon>
        <taxon>Basidiomycota</taxon>
        <taxon>Agaricomycotina</taxon>
        <taxon>Agaricomycetes</taxon>
        <taxon>Hymenochaetales</taxon>
        <taxon>Schizoporaceae</taxon>
        <taxon>Schizopora</taxon>
    </lineage>
</organism>
<protein>
    <submittedName>
        <fullName evidence="2">Uncharacterized protein</fullName>
    </submittedName>
</protein>
<feature type="compositionally biased region" description="Basic and acidic residues" evidence="1">
    <location>
        <begin position="158"/>
        <end position="171"/>
    </location>
</feature>
<dbReference type="InParanoid" id="A0A0H2R8K5"/>
<evidence type="ECO:0000313" key="3">
    <source>
        <dbReference type="Proteomes" id="UP000053477"/>
    </source>
</evidence>
<keyword evidence="3" id="KW-1185">Reference proteome</keyword>
<dbReference type="Proteomes" id="UP000053477">
    <property type="component" value="Unassembled WGS sequence"/>
</dbReference>
<feature type="region of interest" description="Disordered" evidence="1">
    <location>
        <begin position="141"/>
        <end position="171"/>
    </location>
</feature>
<feature type="compositionally biased region" description="Polar residues" evidence="1">
    <location>
        <begin position="145"/>
        <end position="155"/>
    </location>
</feature>
<accession>A0A0H2R8K5</accession>
<proteinExistence type="predicted"/>
<dbReference type="EMBL" id="KQ086102">
    <property type="protein sequence ID" value="KLO08200.1"/>
    <property type="molecule type" value="Genomic_DNA"/>
</dbReference>